<accession>A0A649VC68</accession>
<evidence type="ECO:0000313" key="2">
    <source>
        <dbReference type="Proteomes" id="UP000424201"/>
    </source>
</evidence>
<protein>
    <submittedName>
        <fullName evidence="1">Uncharacterized protein</fullName>
    </submittedName>
</protein>
<proteinExistence type="predicted"/>
<dbReference type="Proteomes" id="UP000424201">
    <property type="component" value="Genome"/>
</dbReference>
<organism evidence="1 2">
    <name type="scientific">Mycobacterium phage MaryV</name>
    <dbReference type="NCBI Taxonomy" id="2656593"/>
    <lineage>
        <taxon>Viruses</taxon>
        <taxon>Duplodnaviria</taxon>
        <taxon>Heunggongvirae</taxon>
        <taxon>Uroviricota</taxon>
        <taxon>Caudoviricetes</taxon>
        <taxon>Vilmaviridae</taxon>
        <taxon>Wildcatvirus</taxon>
        <taxon>Wildcatvirus wildcat</taxon>
        <taxon>Mycobacterium virus Wildcat</taxon>
    </lineage>
</organism>
<evidence type="ECO:0000313" key="1">
    <source>
        <dbReference type="EMBL" id="QGJ89931.1"/>
    </source>
</evidence>
<gene>
    <name evidence="1" type="primary">41</name>
    <name evidence="1" type="ORF">PBI_MARYV_41</name>
</gene>
<sequence length="70" mass="7842">MIEVIFRASNDIEGVSAKAIHEAMEDLGLDLITSPAGYVVHVHNLDCIEDYPEDYSNCPHLGLRRDDEEV</sequence>
<reference evidence="1 2" key="1">
    <citation type="submission" date="2019-10" db="EMBL/GenBank/DDBJ databases">
        <authorList>
            <person name="Garlena R.A."/>
            <person name="Russell D.A."/>
            <person name="Pope W.H."/>
            <person name="Jacobs-Sera D."/>
            <person name="Hatfull G.F."/>
        </authorList>
    </citation>
    <scope>NUCLEOTIDE SEQUENCE [LARGE SCALE GENOMIC DNA]</scope>
</reference>
<dbReference type="EMBL" id="MN585992">
    <property type="protein sequence ID" value="QGJ89931.1"/>
    <property type="molecule type" value="Genomic_DNA"/>
</dbReference>
<name>A0A649VC68_9CAUD</name>